<dbReference type="GO" id="GO:0006405">
    <property type="term" value="P:RNA export from nucleus"/>
    <property type="evidence" value="ECO:0007669"/>
    <property type="project" value="TreeGrafter"/>
</dbReference>
<gene>
    <name evidence="13" type="ORF">FOA43_004681</name>
</gene>
<evidence type="ECO:0000256" key="2">
    <source>
        <dbReference type="ARBA" id="ARBA00022448"/>
    </source>
</evidence>
<comment type="subcellular location">
    <subcellularLocation>
        <location evidence="1">Nucleus</location>
        <location evidence="1">Nuclear pore complex</location>
    </subcellularLocation>
</comment>
<evidence type="ECO:0000259" key="10">
    <source>
        <dbReference type="Pfam" id="PF10487"/>
    </source>
</evidence>
<dbReference type="Pfam" id="PF10487">
    <property type="entry name" value="Nup188_N"/>
    <property type="match status" value="1"/>
</dbReference>
<dbReference type="Gene3D" id="1.25.10.70">
    <property type="match status" value="1"/>
</dbReference>
<keyword evidence="2" id="KW-0813">Transport</keyword>
<organism evidence="13 14">
    <name type="scientific">Eeniella nana</name>
    <name type="common">Yeast</name>
    <name type="synonym">Brettanomyces nanus</name>
    <dbReference type="NCBI Taxonomy" id="13502"/>
    <lineage>
        <taxon>Eukaryota</taxon>
        <taxon>Fungi</taxon>
        <taxon>Dikarya</taxon>
        <taxon>Ascomycota</taxon>
        <taxon>Saccharomycotina</taxon>
        <taxon>Pichiomycetes</taxon>
        <taxon>Pichiales</taxon>
        <taxon>Pichiaceae</taxon>
        <taxon>Brettanomyces</taxon>
    </lineage>
</organism>
<evidence type="ECO:0000256" key="8">
    <source>
        <dbReference type="ARBA" id="ARBA00038387"/>
    </source>
</evidence>
<dbReference type="GO" id="GO:0006606">
    <property type="term" value="P:protein import into nucleus"/>
    <property type="evidence" value="ECO:0007669"/>
    <property type="project" value="TreeGrafter"/>
</dbReference>
<dbReference type="GO" id="GO:0051028">
    <property type="term" value="P:mRNA transport"/>
    <property type="evidence" value="ECO:0007669"/>
    <property type="project" value="UniProtKB-KW"/>
</dbReference>
<evidence type="ECO:0000313" key="13">
    <source>
        <dbReference type="EMBL" id="QPG77273.1"/>
    </source>
</evidence>
<dbReference type="PANTHER" id="PTHR31431:SF1">
    <property type="entry name" value="NUCLEOPORIN NUP188"/>
    <property type="match status" value="1"/>
</dbReference>
<dbReference type="PANTHER" id="PTHR31431">
    <property type="entry name" value="NUCLEOPORIN NUP188 HOMOLOG"/>
    <property type="match status" value="1"/>
</dbReference>
<keyword evidence="5" id="KW-0811">Translocation</keyword>
<evidence type="ECO:0000256" key="3">
    <source>
        <dbReference type="ARBA" id="ARBA00022816"/>
    </source>
</evidence>
<evidence type="ECO:0000256" key="5">
    <source>
        <dbReference type="ARBA" id="ARBA00023010"/>
    </source>
</evidence>
<dbReference type="Proteomes" id="UP000662931">
    <property type="component" value="Chromosome 4"/>
</dbReference>
<evidence type="ECO:0000256" key="6">
    <source>
        <dbReference type="ARBA" id="ARBA00023132"/>
    </source>
</evidence>
<dbReference type="InterPro" id="IPR044840">
    <property type="entry name" value="Nup188"/>
</dbReference>
<dbReference type="GeneID" id="62198081"/>
<evidence type="ECO:0000256" key="7">
    <source>
        <dbReference type="ARBA" id="ARBA00023242"/>
    </source>
</evidence>
<dbReference type="InterPro" id="IPR048883">
    <property type="entry name" value="Nup188_N-subdom_III"/>
</dbReference>
<keyword evidence="3" id="KW-0509">mRNA transport</keyword>
<dbReference type="GO" id="GO:0044611">
    <property type="term" value="C:nuclear pore inner ring"/>
    <property type="evidence" value="ECO:0007669"/>
    <property type="project" value="TreeGrafter"/>
</dbReference>
<reference evidence="13" key="1">
    <citation type="submission" date="2020-10" db="EMBL/GenBank/DDBJ databases">
        <authorList>
            <person name="Roach M.J.R."/>
        </authorList>
    </citation>
    <scope>NUCLEOTIDE SEQUENCE</scope>
    <source>
        <strain evidence="13">CBS 1945</strain>
    </source>
</reference>
<protein>
    <recommendedName>
        <fullName evidence="9">Nucleoporin NUP188</fullName>
    </recommendedName>
</protein>
<accession>A0A875S8R7</accession>
<evidence type="ECO:0000256" key="9">
    <source>
        <dbReference type="ARBA" id="ARBA00040174"/>
    </source>
</evidence>
<dbReference type="KEGG" id="bnn:FOA43_004681"/>
<dbReference type="InterPro" id="IPR018864">
    <property type="entry name" value="Nucleoporin_Nup188_N"/>
</dbReference>
<keyword evidence="4" id="KW-0653">Protein transport</keyword>
<evidence type="ECO:0000256" key="1">
    <source>
        <dbReference type="ARBA" id="ARBA00004567"/>
    </source>
</evidence>
<feature type="domain" description="Nuclear pore protein Nup188 C-terminal" evidence="11">
    <location>
        <begin position="1289"/>
        <end position="1623"/>
    </location>
</feature>
<evidence type="ECO:0000256" key="4">
    <source>
        <dbReference type="ARBA" id="ARBA00022927"/>
    </source>
</evidence>
<keyword evidence="14" id="KW-1185">Reference proteome</keyword>
<evidence type="ECO:0000259" key="11">
    <source>
        <dbReference type="Pfam" id="PF18378"/>
    </source>
</evidence>
<feature type="domain" description="Nucleoporin Nup188 N-terminal subdomain III" evidence="12">
    <location>
        <begin position="555"/>
        <end position="967"/>
    </location>
</feature>
<feature type="domain" description="Nucleoporin Nup188 N-terminal" evidence="10">
    <location>
        <begin position="44"/>
        <end position="501"/>
    </location>
</feature>
<comment type="similarity">
    <text evidence="8">Belongs to the Nup188 family.</text>
</comment>
<dbReference type="EMBL" id="CP064815">
    <property type="protein sequence ID" value="QPG77273.1"/>
    <property type="molecule type" value="Genomic_DNA"/>
</dbReference>
<keyword evidence="6" id="KW-0906">Nuclear pore complex</keyword>
<dbReference type="RefSeq" id="XP_038780838.1">
    <property type="nucleotide sequence ID" value="XM_038924910.1"/>
</dbReference>
<proteinExistence type="inferred from homology"/>
<name>A0A875S8R7_EENNA</name>
<dbReference type="Pfam" id="PF21093">
    <property type="entry name" value="Nup188_N-subdom_III"/>
    <property type="match status" value="1"/>
</dbReference>
<dbReference type="GO" id="GO:0017056">
    <property type="term" value="F:structural constituent of nuclear pore"/>
    <property type="evidence" value="ECO:0007669"/>
    <property type="project" value="InterPro"/>
</dbReference>
<evidence type="ECO:0000313" key="14">
    <source>
        <dbReference type="Proteomes" id="UP000662931"/>
    </source>
</evidence>
<sequence>MASKLQNKSSVSQPVSDWTFEQALLLLREEKQGPREDKMLNHCLDLFLGANSDVFTQSALAFIVKNTGSISLTSSKGFTIRGVQYDNDLSNVDIEYAKEISQMLSINPMETLRIMVAASKRIPDTHPLRLTEEDSKFWLLDSDKTEAMSYYTSRILREQRTIIRICILLIKEKRIASTTANSEKISASLMSNGYKLIESQLDFVEFIANQILHRCSENSLDKLVRQEYYLILLDLLNYLSYSILASKRGFTKPTVARWFGIMEKTGNLSNITKKMDSKEMASTMEGLATVISILFLDLDFNFGSLEDDSSFMNDPQDMSTITSSILNTVANPIVLYAWAIVLHRKHTVLSSELDHPKTKAFITKFQSLESIESTFISLAEEAARLNVSSALLKCHKLLSYDNVYCNILASFAVASVPYVKMADEITSGIAEIMSTASDDVVKRFFDNSASEDMLSLARAKMPLSLRSFIALVSINTNLALEEFQTISSYMQVFSQSEFCYKYAIDDENPDLIKLIRDVDVFPPYENGKELSLLLREGTKAQILPGGGGVNKDKIVVAFIYEYSGWALLGRVLKNLSTRLDDDVEKLLLLTQSFELLAKVFKEADKATVDNVIYALNAFVGENDIIEIVFRILDQALVLRTVKLLSSCMKFVCSLTCKGYSYRVWSYLYKSNLLGLQPNGGLAATVMGTTEMVSGEFTFTLSLLELSELLVRDCIRIDAKVSRKLKAQVLDRLLAHFVQLFENFTNWKYLLSHQRLQIGCLCVGIFNMILKSLYGVDDQTELDKRVNGTFFLASKRIIGSFLVYDSSVPRSIKPLAALIDSTASSYTDPISSDLCGLWWSRWFQDSFHFCSTLIKVRSVTKSATLSSLELALYARLPNLVNIYLNNMDKRQLIVEILTNLVGAKCNSEPPSLLTHLRQTHTEILLRCLSIDMSSKAETYGLKIALYDLFSSVMEGGQEGLSIVFITGRDIKDSLQNPSKNSHKAFSLLRILKQDVSIIRQYPSNVAIHMADAIALAFSSWTSAEQQADDTQFVSQLLDKLDDFPKSAVSGSCADPTAFISYCYEVRLLSKLAEILSLYLFVLKNTQSKRLILKRLNESSFIDHLASKFKVVGYKEFLQEAVKDRFHSVWPQFQLSQFIRASGYKEHRFGLESVYSFPLLEMLLGTSEQWPSIKHEIADASVNTQYFSVQVSVAKSFAALITCICKVDGKNMNPGYLQVAESLLRACDEEGVPSQLFQDLFRVRIELAFYICLSFSKRVNFKVDSGTLLNVIISASRLLDSKEIGLLQSLLNMKVSYYKPLLRILLICLDLVPSEFNVVEFSATFCDIYSEILCRATKLLFDSIRTNALASPKAELGSSRLIAKQVDDVILVMKMFKSFLRLNLPEDLQHSVANATINTGAYRSLASLYSVSHLIKVNDEEIFADFALMFIYELVRNKTVAHSLVRNGLFTVLIESPISVRIQAGNAKPYPISMSRLQHLWADGLLPIVLTVMGYFGDTVLAEACLFVTAFEKQINSTIQAWYETDSPISTKFIEETSQIILLAKALNSLDAYNYIRNSAITEDTSELVRLVPGLDTEVERHKLSIALSYLISHPKYLTLRIVPSSAEEQRTLQSDDSMKFTEEVVCLLKELKSSLE</sequence>
<dbReference type="Pfam" id="PF18378">
    <property type="entry name" value="Nup188_C"/>
    <property type="match status" value="1"/>
</dbReference>
<evidence type="ECO:0000259" key="12">
    <source>
        <dbReference type="Pfam" id="PF21093"/>
    </source>
</evidence>
<keyword evidence="7" id="KW-0539">Nucleus</keyword>
<dbReference type="OrthoDB" id="102511at2759"/>
<dbReference type="InterPro" id="IPR041634">
    <property type="entry name" value="Nup188_C"/>
</dbReference>